<dbReference type="GeneID" id="115479333"/>
<dbReference type="Gene3D" id="4.10.170.10">
    <property type="entry name" value="p53-like tetramerisation domain"/>
    <property type="match status" value="1"/>
</dbReference>
<dbReference type="GO" id="GO:0051262">
    <property type="term" value="P:protein tetramerization"/>
    <property type="evidence" value="ECO:0007669"/>
    <property type="project" value="InterPro"/>
</dbReference>
<proteinExistence type="predicted"/>
<name>A0A6P7Z8Y7_9AMPH</name>
<gene>
    <name evidence="3" type="primary">LOC115479333</name>
</gene>
<dbReference type="OrthoDB" id="10510448at2759"/>
<organism evidence="2 3">
    <name type="scientific">Microcaecilia unicolor</name>
    <dbReference type="NCBI Taxonomy" id="1415580"/>
    <lineage>
        <taxon>Eukaryota</taxon>
        <taxon>Metazoa</taxon>
        <taxon>Chordata</taxon>
        <taxon>Craniata</taxon>
        <taxon>Vertebrata</taxon>
        <taxon>Euteleostomi</taxon>
        <taxon>Amphibia</taxon>
        <taxon>Gymnophiona</taxon>
        <taxon>Siphonopidae</taxon>
        <taxon>Microcaecilia</taxon>
    </lineage>
</organism>
<evidence type="ECO:0000259" key="1">
    <source>
        <dbReference type="Pfam" id="PF07710"/>
    </source>
</evidence>
<accession>A0A6P7Z8Y7</accession>
<sequence length="107" mass="12325">MQGKASNLKPSKRAILDVSQAAAAPENHKKRVTASDGEIFTLQVRDRQRYQFIKIIHDALELQDYIPQQQMEKIKQHEQLKSRKERDMIASKKGIKLLVKEEAPDSD</sequence>
<reference evidence="3" key="1">
    <citation type="submission" date="2025-08" db="UniProtKB">
        <authorList>
            <consortium name="RefSeq"/>
        </authorList>
    </citation>
    <scope>IDENTIFICATION</scope>
</reference>
<dbReference type="AlphaFoldDB" id="A0A6P7Z8Y7"/>
<keyword evidence="2" id="KW-1185">Reference proteome</keyword>
<feature type="domain" description="p53 tetramerisation" evidence="1">
    <location>
        <begin position="29"/>
        <end position="70"/>
    </location>
</feature>
<dbReference type="KEGG" id="muo:115479333"/>
<evidence type="ECO:0000313" key="2">
    <source>
        <dbReference type="Proteomes" id="UP000515156"/>
    </source>
</evidence>
<dbReference type="InParanoid" id="A0A6P7Z8Y7"/>
<dbReference type="Pfam" id="PF07710">
    <property type="entry name" value="P53_tetramer"/>
    <property type="match status" value="1"/>
</dbReference>
<protein>
    <submittedName>
        <fullName evidence="3">Cellular tumor antigen p53-like</fullName>
    </submittedName>
</protein>
<dbReference type="Proteomes" id="UP000515156">
    <property type="component" value="Chromosome 10"/>
</dbReference>
<evidence type="ECO:0000313" key="3">
    <source>
        <dbReference type="RefSeq" id="XP_030073066.1"/>
    </source>
</evidence>
<dbReference type="RefSeq" id="XP_030073066.1">
    <property type="nucleotide sequence ID" value="XM_030217206.1"/>
</dbReference>
<dbReference type="InterPro" id="IPR010991">
    <property type="entry name" value="p53_tetrameristn"/>
</dbReference>
<dbReference type="SUPFAM" id="SSF47719">
    <property type="entry name" value="p53 tetramerization domain"/>
    <property type="match status" value="1"/>
</dbReference>
<dbReference type="InterPro" id="IPR036674">
    <property type="entry name" value="p53_tetramer_sf"/>
</dbReference>